<organism evidence="2">
    <name type="scientific">Fonticula alba</name>
    <name type="common">Slime mold</name>
    <dbReference type="NCBI Taxonomy" id="691883"/>
    <lineage>
        <taxon>Eukaryota</taxon>
        <taxon>Rotosphaerida</taxon>
        <taxon>Fonticulaceae</taxon>
        <taxon>Fonticula</taxon>
    </lineage>
</organism>
<sequence>MGRRWPSPARIFGFARAHTHGRDGRLPRDDAGGAPRRRSSWSRRPTVPRTTRRAACASGGAAAAAAVAGVGPFAGGDGRALRGIPPPGPRRICQLPGGGPGRQGRRTWCGRPGARAIGRTGPRQAPPRAGLARRSLFARSAGQPGRLLAGGARRAPPRCPGGPD</sequence>
<accession>A0A058YZC0</accession>
<evidence type="ECO:0000256" key="1">
    <source>
        <dbReference type="SAM" id="MobiDB-lite"/>
    </source>
</evidence>
<feature type="region of interest" description="Disordered" evidence="1">
    <location>
        <begin position="15"/>
        <end position="55"/>
    </location>
</feature>
<dbReference type="AlphaFoldDB" id="A0A058YZC0"/>
<name>A0A058YZC0_FONAL</name>
<evidence type="ECO:0000313" key="2">
    <source>
        <dbReference type="EMBL" id="KCV67226.1"/>
    </source>
</evidence>
<protein>
    <submittedName>
        <fullName evidence="2">Uncharacterized protein</fullName>
    </submittedName>
</protein>
<feature type="compositionally biased region" description="Low complexity" evidence="1">
    <location>
        <begin position="42"/>
        <end position="55"/>
    </location>
</feature>
<proteinExistence type="predicted"/>
<feature type="region of interest" description="Disordered" evidence="1">
    <location>
        <begin position="72"/>
        <end position="164"/>
    </location>
</feature>
<feature type="compositionally biased region" description="Low complexity" evidence="1">
    <location>
        <begin position="141"/>
        <end position="154"/>
    </location>
</feature>
<reference evidence="2" key="1">
    <citation type="submission" date="2013-04" db="EMBL/GenBank/DDBJ databases">
        <title>The Genome Sequence of Fonticula alba ATCC 38817.</title>
        <authorList>
            <consortium name="The Broad Institute Genomics Platform"/>
            <person name="Russ C."/>
            <person name="Cuomo C."/>
            <person name="Burger G."/>
            <person name="Gray M.W."/>
            <person name="Holland P.W.H."/>
            <person name="King N."/>
            <person name="Lang F.B.F."/>
            <person name="Roger A.J."/>
            <person name="Ruiz-Trillo I."/>
            <person name="Brown M."/>
            <person name="Walker B."/>
            <person name="Young S."/>
            <person name="Zeng Q."/>
            <person name="Gargeya S."/>
            <person name="Fitzgerald M."/>
            <person name="Haas B."/>
            <person name="Abouelleil A."/>
            <person name="Allen A.W."/>
            <person name="Alvarado L."/>
            <person name="Arachchi H.M."/>
            <person name="Berlin A.M."/>
            <person name="Chapman S.B."/>
            <person name="Gainer-Dewar J."/>
            <person name="Goldberg J."/>
            <person name="Griggs A."/>
            <person name="Gujja S."/>
            <person name="Hansen M."/>
            <person name="Howarth C."/>
            <person name="Imamovic A."/>
            <person name="Ireland A."/>
            <person name="Larimer J."/>
            <person name="McCowan C."/>
            <person name="Murphy C."/>
            <person name="Pearson M."/>
            <person name="Poon T.W."/>
            <person name="Priest M."/>
            <person name="Roberts A."/>
            <person name="Saif S."/>
            <person name="Shea T."/>
            <person name="Sisk P."/>
            <person name="Sykes S."/>
            <person name="Wortman J."/>
            <person name="Nusbaum C."/>
            <person name="Birren B."/>
        </authorList>
    </citation>
    <scope>NUCLEOTIDE SEQUENCE [LARGE SCALE GENOMIC DNA]</scope>
    <source>
        <strain evidence="2">ATCC 38817</strain>
    </source>
</reference>
<keyword evidence="3" id="KW-1185">Reference proteome</keyword>
<dbReference type="EMBL" id="KK198039">
    <property type="protein sequence ID" value="KCV67226.1"/>
    <property type="molecule type" value="Genomic_DNA"/>
</dbReference>
<gene>
    <name evidence="2" type="ORF">H696_06352</name>
</gene>
<dbReference type="GeneID" id="20531077"/>
<evidence type="ECO:0000313" key="3">
    <source>
        <dbReference type="Proteomes" id="UP000030693"/>
    </source>
</evidence>
<feature type="compositionally biased region" description="Basic and acidic residues" evidence="1">
    <location>
        <begin position="20"/>
        <end position="31"/>
    </location>
</feature>
<dbReference type="RefSeq" id="XP_009498369.1">
    <property type="nucleotide sequence ID" value="XM_009500094.1"/>
</dbReference>
<dbReference type="Proteomes" id="UP000030693">
    <property type="component" value="Unassembled WGS sequence"/>
</dbReference>